<evidence type="ECO:0000256" key="3">
    <source>
        <dbReference type="ARBA" id="ARBA00011881"/>
    </source>
</evidence>
<keyword evidence="6" id="KW-0456">Lyase</keyword>
<dbReference type="Gene3D" id="3.90.1150.10">
    <property type="entry name" value="Aspartate Aminotransferase, domain 1"/>
    <property type="match status" value="1"/>
</dbReference>
<comment type="subunit">
    <text evidence="3">Homotetramer.</text>
</comment>
<dbReference type="InterPro" id="IPR015424">
    <property type="entry name" value="PyrdxlP-dep_Trfase"/>
</dbReference>
<dbReference type="SUPFAM" id="SSF53383">
    <property type="entry name" value="PLP-dependent transferases"/>
    <property type="match status" value="1"/>
</dbReference>
<evidence type="ECO:0000256" key="1">
    <source>
        <dbReference type="ARBA" id="ARBA00001933"/>
    </source>
</evidence>
<gene>
    <name evidence="6" type="ORF">PAF17_05380</name>
</gene>
<dbReference type="InterPro" id="IPR015422">
    <property type="entry name" value="PyrdxlP-dep_Trfase_small"/>
</dbReference>
<dbReference type="Proteomes" id="UP001165641">
    <property type="component" value="Unassembled WGS sequence"/>
</dbReference>
<evidence type="ECO:0000256" key="4">
    <source>
        <dbReference type="ARBA" id="ARBA00022898"/>
    </source>
</evidence>
<dbReference type="RefSeq" id="WP_271888066.1">
    <property type="nucleotide sequence ID" value="NZ_JAQBIE010000005.1"/>
</dbReference>
<comment type="caution">
    <text evidence="6">The sequence shown here is derived from an EMBL/GenBank/DDBJ whole genome shotgun (WGS) entry which is preliminary data.</text>
</comment>
<sequence length="350" mass="36490">MNFASDNAYGAHPAVLQALIDCNEGAVMGYGADPVSARATAAIRDIFEAPDAEVHFVATGTAANALVCAQLSPGFGRIYCHEDAHIETSECGAPEFFTGGGKLITLAGAMGKLNAGHLQEALRIGAAEGWNGGRNAMLSITNSTEWGTVYTPQEVAALSRISHDAGLPVHMDGARFANAIASLGCRPADLTWRAGVDVLCFGGTKNGAMGAEAVIFFDPELAEGFAYRRKQSGHVFSKQRFLAAQMLALCENGLWTQLALQANAAATRLAEGVARAGGHFLAPVQSNAIFAAIPLAAHQRAVAAGAKYHLWPDASADGSDPVPVRLVTSWNTPDCQIDALVDLLCQGDGA</sequence>
<dbReference type="Gene3D" id="3.40.640.10">
    <property type="entry name" value="Type I PLP-dependent aspartate aminotransferase-like (Major domain)"/>
    <property type="match status" value="1"/>
</dbReference>
<dbReference type="PANTHER" id="PTHR48097:SF5">
    <property type="entry name" value="LOW SPECIFICITY L-THREONINE ALDOLASE"/>
    <property type="match status" value="1"/>
</dbReference>
<feature type="domain" description="Aromatic amino acid beta-eliminating lyase/threonine aldolase" evidence="5">
    <location>
        <begin position="3"/>
        <end position="291"/>
    </location>
</feature>
<keyword evidence="7" id="KW-1185">Reference proteome</keyword>
<organism evidence="6 7">
    <name type="scientific">Paracoccus onchidii</name>
    <dbReference type="NCBI Taxonomy" id="3017813"/>
    <lineage>
        <taxon>Bacteria</taxon>
        <taxon>Pseudomonadati</taxon>
        <taxon>Pseudomonadota</taxon>
        <taxon>Alphaproteobacteria</taxon>
        <taxon>Rhodobacterales</taxon>
        <taxon>Paracoccaceae</taxon>
        <taxon>Paracoccus</taxon>
    </lineage>
</organism>
<name>A0ABT4ZC43_9RHOB</name>
<protein>
    <submittedName>
        <fullName evidence="6">Beta-eliminating lyase-related protein</fullName>
    </submittedName>
</protein>
<evidence type="ECO:0000256" key="2">
    <source>
        <dbReference type="ARBA" id="ARBA00006966"/>
    </source>
</evidence>
<comment type="similarity">
    <text evidence="2">Belongs to the threonine aldolase family.</text>
</comment>
<evidence type="ECO:0000313" key="6">
    <source>
        <dbReference type="EMBL" id="MDB6176938.1"/>
    </source>
</evidence>
<reference evidence="6" key="1">
    <citation type="submission" date="2022-12" db="EMBL/GenBank/DDBJ databases">
        <title>Paracoccus onchidii sp. nov., isolated from a marine invertebrate from the South China Sea.</title>
        <authorList>
            <person name="Xu S."/>
            <person name="Liu Z."/>
            <person name="Xu Y."/>
        </authorList>
    </citation>
    <scope>NUCLEOTIDE SEQUENCE</scope>
    <source>
        <strain evidence="6">Z330</strain>
    </source>
</reference>
<comment type="cofactor">
    <cofactor evidence="1">
        <name>pyridoxal 5'-phosphate</name>
        <dbReference type="ChEBI" id="CHEBI:597326"/>
    </cofactor>
</comment>
<proteinExistence type="inferred from homology"/>
<dbReference type="InterPro" id="IPR015421">
    <property type="entry name" value="PyrdxlP-dep_Trfase_major"/>
</dbReference>
<dbReference type="InterPro" id="IPR001597">
    <property type="entry name" value="ArAA_b-elim_lyase/Thr_aldolase"/>
</dbReference>
<evidence type="ECO:0000259" key="5">
    <source>
        <dbReference type="Pfam" id="PF01212"/>
    </source>
</evidence>
<dbReference type="Pfam" id="PF01212">
    <property type="entry name" value="Beta_elim_lyase"/>
    <property type="match status" value="1"/>
</dbReference>
<dbReference type="GO" id="GO:0016829">
    <property type="term" value="F:lyase activity"/>
    <property type="evidence" value="ECO:0007669"/>
    <property type="project" value="UniProtKB-KW"/>
</dbReference>
<accession>A0ABT4ZC43</accession>
<keyword evidence="4" id="KW-0663">Pyridoxal phosphate</keyword>
<evidence type="ECO:0000313" key="7">
    <source>
        <dbReference type="Proteomes" id="UP001165641"/>
    </source>
</evidence>
<dbReference type="PANTHER" id="PTHR48097">
    <property type="entry name" value="L-THREONINE ALDOLASE-RELATED"/>
    <property type="match status" value="1"/>
</dbReference>
<dbReference type="EMBL" id="JAQBIE010000005">
    <property type="protein sequence ID" value="MDB6176938.1"/>
    <property type="molecule type" value="Genomic_DNA"/>
</dbReference>